<name>A0A172ZH64_9BACL</name>
<gene>
    <name evidence="4" type="ORF">AR543_13530</name>
</gene>
<dbReference type="SMART" id="SM00267">
    <property type="entry name" value="GGDEF"/>
    <property type="match status" value="1"/>
</dbReference>
<dbReference type="AlphaFoldDB" id="A0A172ZH64"/>
<dbReference type="Gene3D" id="3.20.20.450">
    <property type="entry name" value="EAL domain"/>
    <property type="match status" value="1"/>
</dbReference>
<dbReference type="InterPro" id="IPR052155">
    <property type="entry name" value="Biofilm_reg_signaling"/>
</dbReference>
<dbReference type="SUPFAM" id="SSF141868">
    <property type="entry name" value="EAL domain-like"/>
    <property type="match status" value="1"/>
</dbReference>
<dbReference type="Pfam" id="PF08448">
    <property type="entry name" value="PAS_4"/>
    <property type="match status" value="1"/>
</dbReference>
<dbReference type="Pfam" id="PF00563">
    <property type="entry name" value="EAL"/>
    <property type="match status" value="1"/>
</dbReference>
<evidence type="ECO:0000313" key="4">
    <source>
        <dbReference type="EMBL" id="ANF96928.1"/>
    </source>
</evidence>
<dbReference type="SUPFAM" id="SSF55073">
    <property type="entry name" value="Nucleotide cyclase"/>
    <property type="match status" value="1"/>
</dbReference>
<dbReference type="InterPro" id="IPR035919">
    <property type="entry name" value="EAL_sf"/>
</dbReference>
<dbReference type="CDD" id="cd01949">
    <property type="entry name" value="GGDEF"/>
    <property type="match status" value="1"/>
</dbReference>
<dbReference type="RefSeq" id="WP_060535035.1">
    <property type="nucleotide sequence ID" value="NZ_CP013023.1"/>
</dbReference>
<dbReference type="NCBIfam" id="TIGR00254">
    <property type="entry name" value="GGDEF"/>
    <property type="match status" value="1"/>
</dbReference>
<evidence type="ECO:0000259" key="3">
    <source>
        <dbReference type="PROSITE" id="PS50887"/>
    </source>
</evidence>
<dbReference type="InterPro" id="IPR035965">
    <property type="entry name" value="PAS-like_dom_sf"/>
</dbReference>
<dbReference type="InterPro" id="IPR001633">
    <property type="entry name" value="EAL_dom"/>
</dbReference>
<dbReference type="InterPro" id="IPR013656">
    <property type="entry name" value="PAS_4"/>
</dbReference>
<dbReference type="Gene3D" id="3.30.70.270">
    <property type="match status" value="1"/>
</dbReference>
<dbReference type="InterPro" id="IPR043128">
    <property type="entry name" value="Rev_trsase/Diguanyl_cyclase"/>
</dbReference>
<protein>
    <recommendedName>
        <fullName evidence="6">Diguanylate cyclase</fullName>
    </recommendedName>
</protein>
<dbReference type="PROSITE" id="PS50883">
    <property type="entry name" value="EAL"/>
    <property type="match status" value="1"/>
</dbReference>
<sequence>MHNHNQEIPPLLAQALDATEDLIYVMRVEPGQFVYSFLNKAASKFSGVTSQQIGQSFFDVYTHQPEMAQYLHNKYNRVLAHGESMRFEDGYLLPNGRLSGESIISPIRNEDRIITHLICITRDYTERNRYQEQLRYYAYHDELTQLFNRRFLNEYVLDEGVLYLMDIDNFKNINDMLGHDNGDTLLIEVTERIKKVFGPEEIIFRMGGDEFLIISKNPIVDPEPIAERVLRIMDELFLLKGRQVRITASLGVSRVSSDIQLSTALRHADIALHHAKSLGRSRYHIFDTDFRYEQIIRFDLELELNNCLEKDELQLVYQPIYSVKQQKVITVEALLRWYKDHSQIVSPVEFIPVAEETRLIIPIGEWVIRQACRDLPQLQQKYGQSIRVAVNISRIQLDEPDFIERLNQIVQEEGISARYIDLEITESVATSNTVEEQSSLVKLREQGYTISLDDFGTGYSSLSMLTRLPIDTIKIDRSFVTQMNPPVLKALITMAEALDLNVVAEGIEDQEQCQHLLKLGYTEFQGYWFSYPLAVSQLPALSNLPYAPTDRN</sequence>
<proteinExistence type="predicted"/>
<dbReference type="PANTHER" id="PTHR44757:SF2">
    <property type="entry name" value="BIOFILM ARCHITECTURE MAINTENANCE PROTEIN MBAA"/>
    <property type="match status" value="1"/>
</dbReference>
<evidence type="ECO:0000259" key="2">
    <source>
        <dbReference type="PROSITE" id="PS50883"/>
    </source>
</evidence>
<dbReference type="InterPro" id="IPR029787">
    <property type="entry name" value="Nucleotide_cyclase"/>
</dbReference>
<dbReference type="EMBL" id="CP013023">
    <property type="protein sequence ID" value="ANF96928.1"/>
    <property type="molecule type" value="Genomic_DNA"/>
</dbReference>
<dbReference type="SUPFAM" id="SSF55785">
    <property type="entry name" value="PYP-like sensor domain (PAS domain)"/>
    <property type="match status" value="1"/>
</dbReference>
<dbReference type="InterPro" id="IPR000700">
    <property type="entry name" value="PAS-assoc_C"/>
</dbReference>
<reference evidence="4 5" key="2">
    <citation type="journal article" date="2016" name="Int. J. Syst. Evol. Microbiol.">
        <title>Paenibacillus bovis sp. nov., isolated from raw yak (Bos grunniens) milk.</title>
        <authorList>
            <person name="Gao C."/>
            <person name="Han J."/>
            <person name="Liu Z."/>
            <person name="Xu X."/>
            <person name="Hang F."/>
            <person name="Wu Z."/>
        </authorList>
    </citation>
    <scope>NUCLEOTIDE SEQUENCE [LARGE SCALE GENOMIC DNA]</scope>
    <source>
        <strain evidence="4 5">BD3526</strain>
    </source>
</reference>
<feature type="domain" description="PAC" evidence="1">
    <location>
        <begin position="85"/>
        <end position="136"/>
    </location>
</feature>
<dbReference type="STRING" id="1616788.AR543_13530"/>
<dbReference type="CDD" id="cd01948">
    <property type="entry name" value="EAL"/>
    <property type="match status" value="1"/>
</dbReference>
<dbReference type="Proteomes" id="UP000078148">
    <property type="component" value="Chromosome"/>
</dbReference>
<dbReference type="Gene3D" id="3.30.450.20">
    <property type="entry name" value="PAS domain"/>
    <property type="match status" value="1"/>
</dbReference>
<dbReference type="SMART" id="SM00052">
    <property type="entry name" value="EAL"/>
    <property type="match status" value="1"/>
</dbReference>
<accession>A0A172ZH64</accession>
<evidence type="ECO:0000259" key="1">
    <source>
        <dbReference type="PROSITE" id="PS50113"/>
    </source>
</evidence>
<evidence type="ECO:0008006" key="6">
    <source>
        <dbReference type="Google" id="ProtNLM"/>
    </source>
</evidence>
<dbReference type="PANTHER" id="PTHR44757">
    <property type="entry name" value="DIGUANYLATE CYCLASE DGCP"/>
    <property type="match status" value="1"/>
</dbReference>
<dbReference type="OrthoDB" id="9759607at2"/>
<dbReference type="KEGG" id="pbv:AR543_13530"/>
<keyword evidence="5" id="KW-1185">Reference proteome</keyword>
<reference evidence="5" key="1">
    <citation type="submission" date="2015-10" db="EMBL/GenBank/DDBJ databases">
        <title>Genome of Paenibacillus bovis sp. nov.</title>
        <authorList>
            <person name="Wu Z."/>
            <person name="Gao C."/>
            <person name="Liu Z."/>
            <person name="Zheng H."/>
        </authorList>
    </citation>
    <scope>NUCLEOTIDE SEQUENCE [LARGE SCALE GENOMIC DNA]</scope>
    <source>
        <strain evidence="5">BD3526</strain>
    </source>
</reference>
<dbReference type="PROSITE" id="PS50113">
    <property type="entry name" value="PAC"/>
    <property type="match status" value="1"/>
</dbReference>
<dbReference type="Pfam" id="PF00990">
    <property type="entry name" value="GGDEF"/>
    <property type="match status" value="1"/>
</dbReference>
<feature type="domain" description="GGDEF" evidence="3">
    <location>
        <begin position="158"/>
        <end position="288"/>
    </location>
</feature>
<organism evidence="4 5">
    <name type="scientific">Paenibacillus bovis</name>
    <dbReference type="NCBI Taxonomy" id="1616788"/>
    <lineage>
        <taxon>Bacteria</taxon>
        <taxon>Bacillati</taxon>
        <taxon>Bacillota</taxon>
        <taxon>Bacilli</taxon>
        <taxon>Bacillales</taxon>
        <taxon>Paenibacillaceae</taxon>
        <taxon>Paenibacillus</taxon>
    </lineage>
</organism>
<evidence type="ECO:0000313" key="5">
    <source>
        <dbReference type="Proteomes" id="UP000078148"/>
    </source>
</evidence>
<dbReference type="InterPro" id="IPR000160">
    <property type="entry name" value="GGDEF_dom"/>
</dbReference>
<feature type="domain" description="EAL" evidence="2">
    <location>
        <begin position="297"/>
        <end position="546"/>
    </location>
</feature>
<dbReference type="PROSITE" id="PS50887">
    <property type="entry name" value="GGDEF"/>
    <property type="match status" value="1"/>
</dbReference>